<gene>
    <name evidence="1" type="ORF">KIN20_038167</name>
</gene>
<dbReference type="Proteomes" id="UP001196413">
    <property type="component" value="Unassembled WGS sequence"/>
</dbReference>
<organism evidence="1 2">
    <name type="scientific">Parelaphostrongylus tenuis</name>
    <name type="common">Meningeal worm</name>
    <dbReference type="NCBI Taxonomy" id="148309"/>
    <lineage>
        <taxon>Eukaryota</taxon>
        <taxon>Metazoa</taxon>
        <taxon>Ecdysozoa</taxon>
        <taxon>Nematoda</taxon>
        <taxon>Chromadorea</taxon>
        <taxon>Rhabditida</taxon>
        <taxon>Rhabditina</taxon>
        <taxon>Rhabditomorpha</taxon>
        <taxon>Strongyloidea</taxon>
        <taxon>Metastrongylidae</taxon>
        <taxon>Parelaphostrongylus</taxon>
    </lineage>
</organism>
<evidence type="ECO:0000313" key="1">
    <source>
        <dbReference type="EMBL" id="KAJ1374957.1"/>
    </source>
</evidence>
<dbReference type="EMBL" id="JAHQIW010007499">
    <property type="protein sequence ID" value="KAJ1374957.1"/>
    <property type="molecule type" value="Genomic_DNA"/>
</dbReference>
<evidence type="ECO:0000313" key="2">
    <source>
        <dbReference type="Proteomes" id="UP001196413"/>
    </source>
</evidence>
<sequence>MRAIRGTPQYTNSSQTEKGILNEIWPSCAKRGEQNYEGNHCDTAAICPLSHYPTSQQKTSNALTIFSLCFSCHLDIIRPSSTSLCPSLLDKVDGGDRDNWKQFQRVKNGDT</sequence>
<accession>A0AAD5RES2</accession>
<reference evidence="1" key="1">
    <citation type="submission" date="2021-06" db="EMBL/GenBank/DDBJ databases">
        <title>Parelaphostrongylus tenuis whole genome reference sequence.</title>
        <authorList>
            <person name="Garwood T.J."/>
            <person name="Larsen P.A."/>
            <person name="Fountain-Jones N.M."/>
            <person name="Garbe J.R."/>
            <person name="Macchietto M.G."/>
            <person name="Kania S.A."/>
            <person name="Gerhold R.W."/>
            <person name="Richards J.E."/>
            <person name="Wolf T.M."/>
        </authorList>
    </citation>
    <scope>NUCLEOTIDE SEQUENCE</scope>
    <source>
        <strain evidence="1">MNPRO001-30</strain>
        <tissue evidence="1">Meninges</tissue>
    </source>
</reference>
<proteinExistence type="predicted"/>
<dbReference type="AlphaFoldDB" id="A0AAD5RES2"/>
<protein>
    <submittedName>
        <fullName evidence="1">Uncharacterized protein</fullName>
    </submittedName>
</protein>
<comment type="caution">
    <text evidence="1">The sequence shown here is derived from an EMBL/GenBank/DDBJ whole genome shotgun (WGS) entry which is preliminary data.</text>
</comment>
<name>A0AAD5RES2_PARTN</name>
<keyword evidence="2" id="KW-1185">Reference proteome</keyword>